<reference evidence="1 2" key="1">
    <citation type="journal article" date="2023" name="Life. Sci Alliance">
        <title>Evolutionary insights into 3D genome organization and epigenetic landscape of Vigna mungo.</title>
        <authorList>
            <person name="Junaid A."/>
            <person name="Singh B."/>
            <person name="Bhatia S."/>
        </authorList>
    </citation>
    <scope>NUCLEOTIDE SEQUENCE [LARGE SCALE GENOMIC DNA]</scope>
    <source>
        <strain evidence="1">Urdbean</strain>
    </source>
</reference>
<evidence type="ECO:0000313" key="1">
    <source>
        <dbReference type="EMBL" id="WVY96295.1"/>
    </source>
</evidence>
<dbReference type="AlphaFoldDB" id="A0AAQ3RLP0"/>
<dbReference type="Proteomes" id="UP001374535">
    <property type="component" value="Chromosome 9"/>
</dbReference>
<proteinExistence type="predicted"/>
<protein>
    <submittedName>
        <fullName evidence="1">Uncharacterized protein</fullName>
    </submittedName>
</protein>
<accession>A0AAQ3RLP0</accession>
<dbReference type="EMBL" id="CP144692">
    <property type="protein sequence ID" value="WVY96295.1"/>
    <property type="molecule type" value="Genomic_DNA"/>
</dbReference>
<evidence type="ECO:0000313" key="2">
    <source>
        <dbReference type="Proteomes" id="UP001374535"/>
    </source>
</evidence>
<sequence>MQLQNYTLFLWCYLSPLEIRPQIIHPPQSAALPISFQPCKPRNRVPSSFTMQSDILNKQPVFFSSPWSLPPYLLLHHTSTTYLATQNFPPIHAVRVPSLFL</sequence>
<feature type="non-terminal residue" evidence="1">
    <location>
        <position position="101"/>
    </location>
</feature>
<gene>
    <name evidence="1" type="ORF">V8G54_028446</name>
</gene>
<keyword evidence="2" id="KW-1185">Reference proteome</keyword>
<organism evidence="1 2">
    <name type="scientific">Vigna mungo</name>
    <name type="common">Black gram</name>
    <name type="synonym">Phaseolus mungo</name>
    <dbReference type="NCBI Taxonomy" id="3915"/>
    <lineage>
        <taxon>Eukaryota</taxon>
        <taxon>Viridiplantae</taxon>
        <taxon>Streptophyta</taxon>
        <taxon>Embryophyta</taxon>
        <taxon>Tracheophyta</taxon>
        <taxon>Spermatophyta</taxon>
        <taxon>Magnoliopsida</taxon>
        <taxon>eudicotyledons</taxon>
        <taxon>Gunneridae</taxon>
        <taxon>Pentapetalae</taxon>
        <taxon>rosids</taxon>
        <taxon>fabids</taxon>
        <taxon>Fabales</taxon>
        <taxon>Fabaceae</taxon>
        <taxon>Papilionoideae</taxon>
        <taxon>50 kb inversion clade</taxon>
        <taxon>NPAAA clade</taxon>
        <taxon>indigoferoid/millettioid clade</taxon>
        <taxon>Phaseoleae</taxon>
        <taxon>Vigna</taxon>
    </lineage>
</organism>
<name>A0AAQ3RLP0_VIGMU</name>